<reference evidence="1 2" key="1">
    <citation type="submission" date="2020-04" db="EMBL/GenBank/DDBJ databases">
        <title>FDA dAtabase for Regulatory Grade micrObial Sequences (FDA-ARGOS): Supporting development and validation of Infectious Disease Dx tests.</title>
        <authorList>
            <person name="Sciortino C."/>
            <person name="Tallon L."/>
            <person name="Sadzewicz L."/>
            <person name="Vavikolanu K."/>
            <person name="Mehta A."/>
            <person name="Aluvathingal J."/>
            <person name="Nadendla S."/>
            <person name="Nandy P."/>
            <person name="Geyer C."/>
            <person name="Yan Y."/>
            <person name="Sichtig H."/>
        </authorList>
    </citation>
    <scope>NUCLEOTIDE SEQUENCE [LARGE SCALE GENOMIC DNA]</scope>
    <source>
        <strain evidence="1 2">FDAARGOS_633</strain>
    </source>
</reference>
<dbReference type="Proteomes" id="UP000500870">
    <property type="component" value="Chromosome 1"/>
</dbReference>
<dbReference type="AlphaFoldDB" id="A0A6H0ZPA4"/>
<sequence length="200" mass="22632">MFRTKKLVRDSLFKEIMSGRAAAHIIRLNAGTPYYDAWLESVIEPSKERVHRTNGMIRTASTDDDKASLVALFLGCVNLALIHELDDGKMADFILEAVFADVYGLHAHMAIDYEPPGVTQERVKKTFEIYRNVSTWQFAKDVEWHCDPIEKLMARIDDVSGGTDRPLAELFEYCAFKMSVVAEFYGFVRGLARGYKVAVA</sequence>
<protein>
    <submittedName>
        <fullName evidence="1">Uncharacterized protein</fullName>
    </submittedName>
</protein>
<evidence type="ECO:0000313" key="1">
    <source>
        <dbReference type="EMBL" id="QIX22588.1"/>
    </source>
</evidence>
<name>A0A6H0ZPA4_9HYPH</name>
<dbReference type="RefSeq" id="WP_136882494.1">
    <property type="nucleotide sequence ID" value="NZ_CP050898.1"/>
</dbReference>
<accession>A0A6H0ZPA4</accession>
<organism evidence="1 2">
    <name type="scientific">Agrobacterium pusense</name>
    <dbReference type="NCBI Taxonomy" id="648995"/>
    <lineage>
        <taxon>Bacteria</taxon>
        <taxon>Pseudomonadati</taxon>
        <taxon>Pseudomonadota</taxon>
        <taxon>Alphaproteobacteria</taxon>
        <taxon>Hyphomicrobiales</taxon>
        <taxon>Rhizobiaceae</taxon>
        <taxon>Rhizobium/Agrobacterium group</taxon>
        <taxon>Agrobacterium</taxon>
    </lineage>
</organism>
<proteinExistence type="predicted"/>
<gene>
    <name evidence="1" type="ORF">FOB41_16280</name>
</gene>
<evidence type="ECO:0000313" key="2">
    <source>
        <dbReference type="Proteomes" id="UP000500870"/>
    </source>
</evidence>
<dbReference type="EMBL" id="CP050898">
    <property type="protein sequence ID" value="QIX22588.1"/>
    <property type="molecule type" value="Genomic_DNA"/>
</dbReference>